<accession>A0A0Q2SJ05</accession>
<evidence type="ECO:0000313" key="1">
    <source>
        <dbReference type="EMBL" id="KQH87587.1"/>
    </source>
</evidence>
<dbReference type="GeneID" id="50536723"/>
<dbReference type="RefSeq" id="WP_004728152.1">
    <property type="nucleotide sequence ID" value="NZ_CABLCD010000014.1"/>
</dbReference>
<sequence>MVIEFKSGKIIVTAHELVIRLQGEHHVTLQAQSDAVELIGRGANVVAVNGSEAKWSLKLDNEAQLRLLATELGCDIA</sequence>
<dbReference type="OMA" id="MYAMVED"/>
<proteinExistence type="predicted"/>
<dbReference type="Proteomes" id="UP000051221">
    <property type="component" value="Unassembled WGS sequence"/>
</dbReference>
<dbReference type="AlphaFoldDB" id="A0A0Q2SJ05"/>
<organism evidence="1 2">
    <name type="scientific">Vibrio furnissii</name>
    <dbReference type="NCBI Taxonomy" id="29494"/>
    <lineage>
        <taxon>Bacteria</taxon>
        <taxon>Pseudomonadati</taxon>
        <taxon>Pseudomonadota</taxon>
        <taxon>Gammaproteobacteria</taxon>
        <taxon>Vibrionales</taxon>
        <taxon>Vibrionaceae</taxon>
        <taxon>Vibrio</taxon>
    </lineage>
</organism>
<dbReference type="InterPro" id="IPR021811">
    <property type="entry name" value="DUF3389"/>
</dbReference>
<evidence type="ECO:0000313" key="2">
    <source>
        <dbReference type="Proteomes" id="UP000051221"/>
    </source>
</evidence>
<dbReference type="Pfam" id="PF11869">
    <property type="entry name" value="DUF3389"/>
    <property type="match status" value="1"/>
</dbReference>
<name>A0A0Q2SJ05_VIBFU</name>
<keyword evidence="2" id="KW-1185">Reference proteome</keyword>
<keyword evidence="1" id="KW-0762">Sugar transport</keyword>
<protein>
    <submittedName>
        <fullName evidence="1">PTS sugar transporter subunit IIA</fullName>
    </submittedName>
</protein>
<dbReference type="InParanoid" id="A0A0Q2SJ05"/>
<gene>
    <name evidence="1" type="ORF">AMR76_03095</name>
</gene>
<keyword evidence="1" id="KW-0813">Transport</keyword>
<comment type="caution">
    <text evidence="1">The sequence shown here is derived from an EMBL/GenBank/DDBJ whole genome shotgun (WGS) entry which is preliminary data.</text>
</comment>
<reference evidence="1 2" key="1">
    <citation type="submission" date="2015-08" db="EMBL/GenBank/DDBJ databases">
        <title>Antibacterial properties of a collection of Vibrionaceae strains.</title>
        <authorList>
            <person name="Giubergia S."/>
        </authorList>
    </citation>
    <scope>NUCLEOTIDE SEQUENCE [LARGE SCALE GENOMIC DNA]</scope>
    <source>
        <strain evidence="1 2">S0821</strain>
    </source>
</reference>
<dbReference type="EMBL" id="LKHS01000002">
    <property type="protein sequence ID" value="KQH87587.1"/>
    <property type="molecule type" value="Genomic_DNA"/>
</dbReference>
<dbReference type="OrthoDB" id="6271555at2"/>